<keyword evidence="3" id="KW-1185">Reference proteome</keyword>
<protein>
    <submittedName>
        <fullName evidence="2">Uncharacterized protein</fullName>
    </submittedName>
</protein>
<dbReference type="EMBL" id="LAQS01000062">
    <property type="protein sequence ID" value="KKZ70324.1"/>
    <property type="molecule type" value="Genomic_DNA"/>
</dbReference>
<feature type="chain" id="PRO_5015198111" evidence="1">
    <location>
        <begin position="38"/>
        <end position="559"/>
    </location>
</feature>
<dbReference type="Proteomes" id="UP000265325">
    <property type="component" value="Unassembled WGS sequence"/>
</dbReference>
<reference evidence="2 3" key="1">
    <citation type="submission" date="2015-05" db="EMBL/GenBank/DDBJ databases">
        <title>Draft Genome assembly of Streptomyces showdoensis.</title>
        <authorList>
            <person name="Thapa K.K."/>
            <person name="Metsa-Ketela M."/>
        </authorList>
    </citation>
    <scope>NUCLEOTIDE SEQUENCE [LARGE SCALE GENOMIC DNA]</scope>
    <source>
        <strain evidence="2 3">ATCC 15227</strain>
    </source>
</reference>
<accession>A0A2P2GFN2</accession>
<organism evidence="2 3">
    <name type="scientific">Streptomyces showdoensis</name>
    <dbReference type="NCBI Taxonomy" id="68268"/>
    <lineage>
        <taxon>Bacteria</taxon>
        <taxon>Bacillati</taxon>
        <taxon>Actinomycetota</taxon>
        <taxon>Actinomycetes</taxon>
        <taxon>Kitasatosporales</taxon>
        <taxon>Streptomycetaceae</taxon>
        <taxon>Streptomyces</taxon>
    </lineage>
</organism>
<proteinExistence type="predicted"/>
<evidence type="ECO:0000313" key="3">
    <source>
        <dbReference type="Proteomes" id="UP000265325"/>
    </source>
</evidence>
<name>A0A2P2GFN2_STREW</name>
<keyword evidence="1" id="KW-0732">Signal</keyword>
<comment type="caution">
    <text evidence="2">The sequence shown here is derived from an EMBL/GenBank/DDBJ whole genome shotgun (WGS) entry which is preliminary data.</text>
</comment>
<feature type="signal peptide" evidence="1">
    <location>
        <begin position="1"/>
        <end position="37"/>
    </location>
</feature>
<evidence type="ECO:0000313" key="2">
    <source>
        <dbReference type="EMBL" id="KKZ70324.1"/>
    </source>
</evidence>
<dbReference type="RefSeq" id="WP_046911140.1">
    <property type="nucleotide sequence ID" value="NZ_BAAAXG010000026.1"/>
</dbReference>
<dbReference type="AlphaFoldDB" id="A0A2P2GFN2"/>
<gene>
    <name evidence="2" type="ORF">VO63_29650</name>
</gene>
<dbReference type="OrthoDB" id="4094953at2"/>
<evidence type="ECO:0000256" key="1">
    <source>
        <dbReference type="SAM" id="SignalP"/>
    </source>
</evidence>
<sequence length="559" mass="60191">MRSKRTLPHALVRAATVFALSAGVALPAVITAPTAYAATVSRTTTLDDGRLTVDGLPNDALWIKVSVLASAAPDAAVLASTDELTLSAYAAWTTEAPIRLPEGTALGDYPLAVEYRLPGGTVQRWTGGSFGYRLHTGVSAASFDRTTTSYDSRDVVLSGKATTWNPATDTTGPAAEGTTVKVVLNLTDAYARPQSRTLAVATAADGTFTLPVTADDEITGGTAEVVPASTDTDPAAARPLPAVGVEKLKYRVTSDTDRFRVAAGTDVRVSGRVERLTTEGWRSFGGIPVVTVSGEPYPYTKVITPIGSGTTTADGDFSYPVRAQYSTHRLYTLPKPSVYFDRNATYPSATADIAVPQQFTYAGATMTLDEYGWVKARGRLGNGSTYCDTKPDWVALQVSLDNGRTFRTLKSGYVDTGCWYDFGAWGYVNAVYRIYHPESDRYVAKNTANVRLSRIETRIVNVTYSPLRPRVNGKMTVKGLVQQKVNGVWKAMPGARLTLYVKPKGDPNWYWAARNIATGSTGAFTVTTANYGDGTWGLGLQSKAGYFYSESRNFYVDAR</sequence>